<dbReference type="InterPro" id="IPR001849">
    <property type="entry name" value="PH_domain"/>
</dbReference>
<dbReference type="Pfam" id="PF00169">
    <property type="entry name" value="PH"/>
    <property type="match status" value="1"/>
</dbReference>
<feature type="region of interest" description="Disordered" evidence="1">
    <location>
        <begin position="265"/>
        <end position="288"/>
    </location>
</feature>
<comment type="caution">
    <text evidence="3">The sequence shown here is derived from an EMBL/GenBank/DDBJ whole genome shotgun (WGS) entry which is preliminary data.</text>
</comment>
<accession>A0AAV5SII6</accession>
<dbReference type="AlphaFoldDB" id="A0AAV5SII6"/>
<evidence type="ECO:0000313" key="4">
    <source>
        <dbReference type="Proteomes" id="UP001432027"/>
    </source>
</evidence>
<feature type="domain" description="PH" evidence="2">
    <location>
        <begin position="1"/>
        <end position="81"/>
    </location>
</feature>
<gene>
    <name evidence="3" type="ORF">PENTCL1PPCAC_5276</name>
</gene>
<organism evidence="3 4">
    <name type="scientific">Pristionchus entomophagus</name>
    <dbReference type="NCBI Taxonomy" id="358040"/>
    <lineage>
        <taxon>Eukaryota</taxon>
        <taxon>Metazoa</taxon>
        <taxon>Ecdysozoa</taxon>
        <taxon>Nematoda</taxon>
        <taxon>Chromadorea</taxon>
        <taxon>Rhabditida</taxon>
        <taxon>Rhabditina</taxon>
        <taxon>Diplogasteromorpha</taxon>
        <taxon>Diplogasteroidea</taxon>
        <taxon>Neodiplogasteridae</taxon>
        <taxon>Pristionchus</taxon>
    </lineage>
</organism>
<dbReference type="Gene3D" id="2.30.29.30">
    <property type="entry name" value="Pleckstrin-homology domain (PH domain)/Phosphotyrosine-binding domain (PTB)"/>
    <property type="match status" value="1"/>
</dbReference>
<feature type="region of interest" description="Disordered" evidence="1">
    <location>
        <begin position="83"/>
        <end position="103"/>
    </location>
</feature>
<proteinExistence type="predicted"/>
<dbReference type="SUPFAM" id="SSF50729">
    <property type="entry name" value="PH domain-like"/>
    <property type="match status" value="1"/>
</dbReference>
<protein>
    <recommendedName>
        <fullName evidence="2">PH domain-containing protein</fullName>
    </recommendedName>
</protein>
<dbReference type="InterPro" id="IPR011993">
    <property type="entry name" value="PH-like_dom_sf"/>
</dbReference>
<evidence type="ECO:0000259" key="2">
    <source>
        <dbReference type="PROSITE" id="PS50003"/>
    </source>
</evidence>
<evidence type="ECO:0000313" key="3">
    <source>
        <dbReference type="EMBL" id="GMS83101.1"/>
    </source>
</evidence>
<evidence type="ECO:0000256" key="1">
    <source>
        <dbReference type="SAM" id="MobiDB-lite"/>
    </source>
</evidence>
<dbReference type="PROSITE" id="PS50003">
    <property type="entry name" value="PH_DOMAIN"/>
    <property type="match status" value="1"/>
</dbReference>
<keyword evidence="4" id="KW-1185">Reference proteome</keyword>
<reference evidence="3" key="1">
    <citation type="submission" date="2023-10" db="EMBL/GenBank/DDBJ databases">
        <title>Genome assembly of Pristionchus species.</title>
        <authorList>
            <person name="Yoshida K."/>
            <person name="Sommer R.J."/>
        </authorList>
    </citation>
    <scope>NUCLEOTIDE SEQUENCE</scope>
    <source>
        <strain evidence="3">RS0144</strain>
    </source>
</reference>
<name>A0AAV5SII6_9BILA</name>
<feature type="compositionally biased region" description="Basic and acidic residues" evidence="1">
    <location>
        <begin position="277"/>
        <end position="288"/>
    </location>
</feature>
<dbReference type="Proteomes" id="UP001432027">
    <property type="component" value="Unassembled WGS sequence"/>
</dbReference>
<dbReference type="EMBL" id="BTSX01000002">
    <property type="protein sequence ID" value="GMS83101.1"/>
    <property type="molecule type" value="Genomic_DNA"/>
</dbReference>
<feature type="non-terminal residue" evidence="3">
    <location>
        <position position="1"/>
    </location>
</feature>
<sequence length="346" mass="39162">QPRYFEYTSWNDTLTYYKSKSEKSVGSRGSVTLKSARIDLADDFDKCEFTVRVNEDIVWYLMADTEMFRARWYRILTAYSDPDHSSMEHSRSSSAASSTCGDQKLQSPSVYGWREALISARLLDLGAYRDLCATQMAAIQGDLEEFCSSFDVPIARDKLLALNATHTAMMSTVDRIVQLTAEEMAQLHQKPDVLASVKREEGEAHFSSHSTLDAEAALSLANSYAVANEGDDMWHDAEEEVDDREEMREERGDEYEIPSHAHKISCHSPTQQSADEATEKDNQPMANDRHLPFGCFDRVVFSPDHSLAVEVHNLTESQLDYALTGVLDPTMWTLFASEGEMKMYKR</sequence>
<feature type="non-terminal residue" evidence="3">
    <location>
        <position position="346"/>
    </location>
</feature>